<keyword evidence="2" id="KW-1185">Reference proteome</keyword>
<name>A0A9J6Q332_9ENTR</name>
<gene>
    <name evidence="1" type="ORF">M8014_17365</name>
</gene>
<dbReference type="EMBL" id="JAMGZK010000053">
    <property type="protein sequence ID" value="MCU6666104.1"/>
    <property type="molecule type" value="Genomic_DNA"/>
</dbReference>
<proteinExistence type="predicted"/>
<protein>
    <submittedName>
        <fullName evidence="1">Uncharacterized protein</fullName>
    </submittedName>
</protein>
<sequence length="94" mass="10460">MNNKVWDGKISSLPAEFKTQLLGMLDRPDVIAVRLGITGKGIQPNYQLIHVDNSVTTMNGANHKKFERADEFDETNITAPLTRCDITTMILTGQ</sequence>
<dbReference type="RefSeq" id="WP_271283638.1">
    <property type="nucleotide sequence ID" value="NZ_JAMGZK010000053.1"/>
</dbReference>
<reference evidence="1" key="1">
    <citation type="submission" date="2022-05" db="EMBL/GenBank/DDBJ databases">
        <title>Description of a novel species of Leclercia; Leclercia tamurae and the Proposal for a Novel Genus Silvania gen. nov. Containing Two Novel Species Silvania hatchlandensis sp. nov. and Silvania confinis sp. nov. Isolated from the Rhizosphere of Oak.</title>
        <authorList>
            <person name="Maddock D.W."/>
            <person name="Brady C.L."/>
            <person name="Denman S."/>
            <person name="Arnold D."/>
        </authorList>
    </citation>
    <scope>NUCLEOTIDE SEQUENCE</scope>
    <source>
        <strain evidence="1">H19S6</strain>
    </source>
</reference>
<accession>A0A9J6Q332</accession>
<evidence type="ECO:0000313" key="2">
    <source>
        <dbReference type="Proteomes" id="UP001063816"/>
    </source>
</evidence>
<comment type="caution">
    <text evidence="1">The sequence shown here is derived from an EMBL/GenBank/DDBJ whole genome shotgun (WGS) entry which is preliminary data.</text>
</comment>
<dbReference type="Proteomes" id="UP001063816">
    <property type="component" value="Unassembled WGS sequence"/>
</dbReference>
<dbReference type="AlphaFoldDB" id="A0A9J6Q332"/>
<evidence type="ECO:0000313" key="1">
    <source>
        <dbReference type="EMBL" id="MCU6666104.1"/>
    </source>
</evidence>
<organism evidence="1 2">
    <name type="scientific">Silvania hatchlandensis</name>
    <dbReference type="NCBI Taxonomy" id="2926469"/>
    <lineage>
        <taxon>Bacteria</taxon>
        <taxon>Pseudomonadati</taxon>
        <taxon>Pseudomonadota</taxon>
        <taxon>Gammaproteobacteria</taxon>
        <taxon>Enterobacterales</taxon>
        <taxon>Enterobacteriaceae</taxon>
        <taxon>Silvania</taxon>
    </lineage>
</organism>